<dbReference type="GO" id="GO:0006508">
    <property type="term" value="P:proteolysis"/>
    <property type="evidence" value="ECO:0007669"/>
    <property type="project" value="UniProtKB-KW"/>
</dbReference>
<dbReference type="PROSITE" id="PS51767">
    <property type="entry name" value="PEPTIDASE_A1"/>
    <property type="match status" value="1"/>
</dbReference>
<dbReference type="FunFam" id="2.40.70.10:FF:000021">
    <property type="entry name" value="Aspartyl protease AED1"/>
    <property type="match status" value="1"/>
</dbReference>
<dbReference type="GO" id="GO:0005789">
    <property type="term" value="C:endoplasmic reticulum membrane"/>
    <property type="evidence" value="ECO:0007669"/>
    <property type="project" value="UniProtKB-SubCell"/>
</dbReference>
<evidence type="ECO:0000256" key="9">
    <source>
        <dbReference type="PIRSR" id="PIRSR601461-1"/>
    </source>
</evidence>
<comment type="pathway">
    <text evidence="2">Glycolipid biosynthesis; glycosylphosphatidylinositol-anchor biosynthesis.</text>
</comment>
<feature type="transmembrane region" description="Helical" evidence="10">
    <location>
        <begin position="379"/>
        <end position="400"/>
    </location>
</feature>
<evidence type="ECO:0000256" key="2">
    <source>
        <dbReference type="ARBA" id="ARBA00004687"/>
    </source>
</evidence>
<keyword evidence="6" id="KW-0256">Endoplasmic reticulum</keyword>
<keyword evidence="8 10" id="KW-0472">Membrane</keyword>
<keyword evidence="13" id="KW-1185">Reference proteome</keyword>
<feature type="transmembrane region" description="Helical" evidence="10">
    <location>
        <begin position="118"/>
        <end position="141"/>
    </location>
</feature>
<proteinExistence type="inferred from homology"/>
<dbReference type="SUPFAM" id="SSF50630">
    <property type="entry name" value="Acid proteases"/>
    <property type="match status" value="1"/>
</dbReference>
<feature type="transmembrane region" description="Helical" evidence="10">
    <location>
        <begin position="234"/>
        <end position="253"/>
    </location>
</feature>
<keyword evidence="12" id="KW-0378">Hydrolase</keyword>
<dbReference type="UniPathway" id="UPA00196"/>
<keyword evidence="4" id="KW-0337">GPI-anchor biosynthesis</keyword>
<feature type="transmembrane region" description="Helical" evidence="10">
    <location>
        <begin position="162"/>
        <end position="182"/>
    </location>
</feature>
<evidence type="ECO:0000259" key="11">
    <source>
        <dbReference type="PROSITE" id="PS51767"/>
    </source>
</evidence>
<dbReference type="Gene3D" id="2.40.70.10">
    <property type="entry name" value="Acid Proteases"/>
    <property type="match status" value="2"/>
</dbReference>
<evidence type="ECO:0000256" key="1">
    <source>
        <dbReference type="ARBA" id="ARBA00004477"/>
    </source>
</evidence>
<sequence>MKELEKNPQSTISSSQVFFIHGCCGLALAAGFWVAHHVYFLNLVFDPTKTLCLIWAIEFPVVILLFSCCRQKPEKCSYFTAMARGLLGLPVGALLNALGALALGAPVGLQYLEKTVNWSLLMSSFTLSLGCSFVPTACVYGSSWTDWHRIFACTKPNGPLEFMLCLPAHGAVIGAWFGAWPMPLDWERPWQVQMKLNINTKFKSLIFYTLYLVIYVHHYSHVYGPNDIGLQGFIWNYITLCSCGYLLHIASMYSHKEKGLLSPLHSAPNTCKALVFGNILSALSFADSCCFVNVQLTLGSPLEAEISAFSGYLLYYDLQIMHEEEGLSHGCSYANMTDWPICVSYGAMAGYVVGMVGSFGLALIMHAGRKQLKADSAMLLMKGMALLPFMLSLLVLLLHYHNEVHCYGDKQLLHLPWNTVDSTCLSHKSRQEKGATILEMKHQDYCYGGGVKDWNKLLQKRLILDDLRVQSLQARIKNMASTQTHDVSDDRLPLTSGVELGTLNYIVTVEIAGRKMTVIVDTGSDLTWVQCQPCKSCYSQKEPLFNPTASPSYRTVPCNSSECQSLAFATGNTGICGENPPTCNYVVSYGDGSYTRGELAHDQLNLGKTPVDNFIFGCGRNNNGLFGGTSGLLGLGRSSISLVSQTKAIFGGFFSYCLPSTQSGASGSLVLGGNSSVYNTSSSISYTRMIPNPKLSTFYFLNLTGISVGGATLQDSSFGKSSMLIDSGTVITRLPPTMYKALKAEFQKQFSGFPTAPAFSILDTCFNLSAYQEVDVPTIKLQFEGNAEMKVDITGVFYFVKTDASQVCLALASLSFEDEIGIIANYQQRNQRVIYDTKGSKLGFAQESCSFT</sequence>
<feature type="transmembrane region" description="Helical" evidence="10">
    <location>
        <begin position="345"/>
        <end position="367"/>
    </location>
</feature>
<dbReference type="InterPro" id="IPR021109">
    <property type="entry name" value="Peptidase_aspartic_dom_sf"/>
</dbReference>
<gene>
    <name evidence="12" type="ORF">EPI10_033025</name>
</gene>
<evidence type="ECO:0000313" key="12">
    <source>
        <dbReference type="EMBL" id="KAA3489403.1"/>
    </source>
</evidence>
<dbReference type="EMBL" id="SMMG02000001">
    <property type="protein sequence ID" value="KAA3489403.1"/>
    <property type="molecule type" value="Genomic_DNA"/>
</dbReference>
<dbReference type="InterPro" id="IPR033121">
    <property type="entry name" value="PEPTIDASE_A1"/>
</dbReference>
<feature type="transmembrane region" description="Helical" evidence="10">
    <location>
        <begin position="12"/>
        <end position="35"/>
    </location>
</feature>
<dbReference type="InterPro" id="IPR001969">
    <property type="entry name" value="Aspartic_peptidase_AS"/>
</dbReference>
<dbReference type="Pfam" id="PF06699">
    <property type="entry name" value="PIG-F"/>
    <property type="match status" value="1"/>
</dbReference>
<comment type="similarity">
    <text evidence="3">Belongs to the peptidase A1 family.</text>
</comment>
<evidence type="ECO:0000256" key="6">
    <source>
        <dbReference type="ARBA" id="ARBA00022824"/>
    </source>
</evidence>
<dbReference type="InterPro" id="IPR001461">
    <property type="entry name" value="Aspartic_peptidase_A1"/>
</dbReference>
<feature type="transmembrane region" description="Helical" evidence="10">
    <location>
        <begin position="202"/>
        <end position="222"/>
    </location>
</feature>
<evidence type="ECO:0000256" key="8">
    <source>
        <dbReference type="ARBA" id="ARBA00023136"/>
    </source>
</evidence>
<feature type="transmembrane region" description="Helical" evidence="10">
    <location>
        <begin position="87"/>
        <end position="112"/>
    </location>
</feature>
<evidence type="ECO:0000313" key="13">
    <source>
        <dbReference type="Proteomes" id="UP000325315"/>
    </source>
</evidence>
<dbReference type="PANTHER" id="PTHR13683">
    <property type="entry name" value="ASPARTYL PROTEASES"/>
    <property type="match status" value="1"/>
</dbReference>
<dbReference type="CDD" id="cd05472">
    <property type="entry name" value="cnd41_like"/>
    <property type="match status" value="1"/>
</dbReference>
<keyword evidence="12" id="KW-0645">Protease</keyword>
<comment type="subcellular location">
    <subcellularLocation>
        <location evidence="1">Endoplasmic reticulum membrane</location>
        <topology evidence="1">Multi-pass membrane protein</topology>
    </subcellularLocation>
</comment>
<dbReference type="PANTHER" id="PTHR13683:SF827">
    <property type="entry name" value="PEPTIDASE A1 DOMAIN-CONTAINING PROTEIN"/>
    <property type="match status" value="1"/>
</dbReference>
<protein>
    <submittedName>
        <fullName evidence="12">Aspartyl protease family protein</fullName>
    </submittedName>
</protein>
<accession>A0A5B6X6M4</accession>
<dbReference type="InterPro" id="IPR032799">
    <property type="entry name" value="TAXi_C"/>
</dbReference>
<keyword evidence="7 10" id="KW-1133">Transmembrane helix</keyword>
<dbReference type="InterPro" id="IPR033873">
    <property type="entry name" value="CND41-like"/>
</dbReference>
<comment type="caution">
    <text evidence="12">The sequence shown here is derived from an EMBL/GenBank/DDBJ whole genome shotgun (WGS) entry which is preliminary data.</text>
</comment>
<feature type="domain" description="Peptidase A1" evidence="11">
    <location>
        <begin position="505"/>
        <end position="845"/>
    </location>
</feature>
<evidence type="ECO:0000256" key="10">
    <source>
        <dbReference type="SAM" id="Phobius"/>
    </source>
</evidence>
<evidence type="ECO:0000256" key="7">
    <source>
        <dbReference type="ARBA" id="ARBA00022989"/>
    </source>
</evidence>
<name>A0A5B6X6M4_9ROSI</name>
<feature type="transmembrane region" description="Helical" evidence="10">
    <location>
        <begin position="47"/>
        <end position="66"/>
    </location>
</feature>
<dbReference type="Pfam" id="PF14541">
    <property type="entry name" value="TAXi_C"/>
    <property type="match status" value="1"/>
</dbReference>
<dbReference type="GO" id="GO:0006506">
    <property type="term" value="P:GPI anchor biosynthetic process"/>
    <property type="evidence" value="ECO:0007669"/>
    <property type="project" value="UniProtKB-UniPathway"/>
</dbReference>
<feature type="active site" evidence="9">
    <location>
        <position position="726"/>
    </location>
</feature>
<reference evidence="13" key="1">
    <citation type="journal article" date="2019" name="Plant Biotechnol. J.">
        <title>Genome sequencing of the Australian wild diploid species Gossypium australe highlights disease resistance and delayed gland morphogenesis.</title>
        <authorList>
            <person name="Cai Y."/>
            <person name="Cai X."/>
            <person name="Wang Q."/>
            <person name="Wang P."/>
            <person name="Zhang Y."/>
            <person name="Cai C."/>
            <person name="Xu Y."/>
            <person name="Wang K."/>
            <person name="Zhou Z."/>
            <person name="Wang C."/>
            <person name="Geng S."/>
            <person name="Li B."/>
            <person name="Dong Q."/>
            <person name="Hou Y."/>
            <person name="Wang H."/>
            <person name="Ai P."/>
            <person name="Liu Z."/>
            <person name="Yi F."/>
            <person name="Sun M."/>
            <person name="An G."/>
            <person name="Cheng J."/>
            <person name="Zhang Y."/>
            <person name="Shi Q."/>
            <person name="Xie Y."/>
            <person name="Shi X."/>
            <person name="Chang Y."/>
            <person name="Huang F."/>
            <person name="Chen Y."/>
            <person name="Hong S."/>
            <person name="Mi L."/>
            <person name="Sun Q."/>
            <person name="Zhang L."/>
            <person name="Zhou B."/>
            <person name="Peng R."/>
            <person name="Zhang X."/>
            <person name="Liu F."/>
        </authorList>
    </citation>
    <scope>NUCLEOTIDE SEQUENCE [LARGE SCALE GENOMIC DNA]</scope>
    <source>
        <strain evidence="13">cv. PA1801</strain>
    </source>
</reference>
<keyword evidence="5 10" id="KW-0812">Transmembrane</keyword>
<evidence type="ECO:0000256" key="3">
    <source>
        <dbReference type="ARBA" id="ARBA00007447"/>
    </source>
</evidence>
<dbReference type="OrthoDB" id="2747330at2759"/>
<evidence type="ECO:0000256" key="5">
    <source>
        <dbReference type="ARBA" id="ARBA00022692"/>
    </source>
</evidence>
<dbReference type="PROSITE" id="PS00141">
    <property type="entry name" value="ASP_PROTEASE"/>
    <property type="match status" value="1"/>
</dbReference>
<dbReference type="Pfam" id="PF14543">
    <property type="entry name" value="TAXi_N"/>
    <property type="match status" value="1"/>
</dbReference>
<evidence type="ECO:0000256" key="4">
    <source>
        <dbReference type="ARBA" id="ARBA00022502"/>
    </source>
</evidence>
<organism evidence="12 13">
    <name type="scientific">Gossypium australe</name>
    <dbReference type="NCBI Taxonomy" id="47621"/>
    <lineage>
        <taxon>Eukaryota</taxon>
        <taxon>Viridiplantae</taxon>
        <taxon>Streptophyta</taxon>
        <taxon>Embryophyta</taxon>
        <taxon>Tracheophyta</taxon>
        <taxon>Spermatophyta</taxon>
        <taxon>Magnoliopsida</taxon>
        <taxon>eudicotyledons</taxon>
        <taxon>Gunneridae</taxon>
        <taxon>Pentapetalae</taxon>
        <taxon>rosids</taxon>
        <taxon>malvids</taxon>
        <taxon>Malvales</taxon>
        <taxon>Malvaceae</taxon>
        <taxon>Malvoideae</taxon>
        <taxon>Gossypium</taxon>
    </lineage>
</organism>
<feature type="active site" evidence="9">
    <location>
        <position position="521"/>
    </location>
</feature>
<dbReference type="Proteomes" id="UP000325315">
    <property type="component" value="Unassembled WGS sequence"/>
</dbReference>
<dbReference type="FunFam" id="2.40.70.10:FF:000049">
    <property type="entry name" value="Aspartyl protease AED1"/>
    <property type="match status" value="1"/>
</dbReference>
<dbReference type="GO" id="GO:0004190">
    <property type="term" value="F:aspartic-type endopeptidase activity"/>
    <property type="evidence" value="ECO:0007669"/>
    <property type="project" value="InterPro"/>
</dbReference>
<dbReference type="InterPro" id="IPR009580">
    <property type="entry name" value="GPI_biosynthesis_protein_Pig-F"/>
</dbReference>
<dbReference type="InterPro" id="IPR032861">
    <property type="entry name" value="TAXi_N"/>
</dbReference>
<dbReference type="AlphaFoldDB" id="A0A5B6X6M4"/>